<dbReference type="RefSeq" id="WP_062175359.1">
    <property type="nucleotide sequence ID" value="NZ_BBXL01000001.1"/>
</dbReference>
<gene>
    <name evidence="2" type="ORF">SAMN05444362_101255</name>
</gene>
<sequence length="319" mass="37634">MNIRDFYQLVELEREPDAGMLTQLQFLTKKYPFFQAGIFTYIKCLYLLEDDTFRNELKRLAAFVIDRKALFYYVMNNQFKDFQKQAEKRLTQDRTDFLINAFFDTLSDKVEEERRLEHAIVNSSMASLDYFSYLESESSIQTEINLGKEKKSKTDEILENFDFGSLPEDISISESYTLTEETTDEEPPVSVPEEPITEETSEDSKTPSLKHQDIIDRFISKAENRDDIRIKMERSDSSDEEDMDNMDEDMDGNASEKELDDDIFFTQTLANIYIKQKKYNRAYEIIKRLSLNYPEKNTYFADQLSFLEKLIKNSNKKTK</sequence>
<dbReference type="AlphaFoldDB" id="A0A1M4T7H4"/>
<proteinExistence type="predicted"/>
<dbReference type="STRING" id="1346286.SAMN05444362_101255"/>
<evidence type="ECO:0000313" key="3">
    <source>
        <dbReference type="Proteomes" id="UP000184480"/>
    </source>
</evidence>
<organism evidence="2 3">
    <name type="scientific">Dysgonomonas macrotermitis</name>
    <dbReference type="NCBI Taxonomy" id="1346286"/>
    <lineage>
        <taxon>Bacteria</taxon>
        <taxon>Pseudomonadati</taxon>
        <taxon>Bacteroidota</taxon>
        <taxon>Bacteroidia</taxon>
        <taxon>Bacteroidales</taxon>
        <taxon>Dysgonomonadaceae</taxon>
        <taxon>Dysgonomonas</taxon>
    </lineage>
</organism>
<feature type="region of interest" description="Disordered" evidence="1">
    <location>
        <begin position="178"/>
        <end position="209"/>
    </location>
</feature>
<accession>A0A1M4T7H4</accession>
<dbReference type="OrthoDB" id="594666at2"/>
<dbReference type="EMBL" id="FQUC01000001">
    <property type="protein sequence ID" value="SHE40324.1"/>
    <property type="molecule type" value="Genomic_DNA"/>
</dbReference>
<keyword evidence="3" id="KW-1185">Reference proteome</keyword>
<feature type="region of interest" description="Disordered" evidence="1">
    <location>
        <begin position="230"/>
        <end position="254"/>
    </location>
</feature>
<dbReference type="Proteomes" id="UP000184480">
    <property type="component" value="Unassembled WGS sequence"/>
</dbReference>
<evidence type="ECO:0000313" key="2">
    <source>
        <dbReference type="EMBL" id="SHE40324.1"/>
    </source>
</evidence>
<protein>
    <recommendedName>
        <fullName evidence="4">Tetratricopeptide repeat-containing protein</fullName>
    </recommendedName>
</protein>
<name>A0A1M4T7H4_9BACT</name>
<reference evidence="3" key="1">
    <citation type="submission" date="2016-11" db="EMBL/GenBank/DDBJ databases">
        <authorList>
            <person name="Varghese N."/>
            <person name="Submissions S."/>
        </authorList>
    </citation>
    <scope>NUCLEOTIDE SEQUENCE [LARGE SCALE GENOMIC DNA]</scope>
    <source>
        <strain evidence="3">DSM 27370</strain>
    </source>
</reference>
<evidence type="ECO:0008006" key="4">
    <source>
        <dbReference type="Google" id="ProtNLM"/>
    </source>
</evidence>
<evidence type="ECO:0000256" key="1">
    <source>
        <dbReference type="SAM" id="MobiDB-lite"/>
    </source>
</evidence>
<feature type="compositionally biased region" description="Acidic residues" evidence="1">
    <location>
        <begin position="238"/>
        <end position="251"/>
    </location>
</feature>